<dbReference type="SUPFAM" id="SSF81383">
    <property type="entry name" value="F-box domain"/>
    <property type="match status" value="1"/>
</dbReference>
<organism evidence="2 3">
    <name type="scientific">Frankliniella occidentalis</name>
    <name type="common">Western flower thrips</name>
    <name type="synonym">Euthrips occidentalis</name>
    <dbReference type="NCBI Taxonomy" id="133901"/>
    <lineage>
        <taxon>Eukaryota</taxon>
        <taxon>Metazoa</taxon>
        <taxon>Ecdysozoa</taxon>
        <taxon>Arthropoda</taxon>
        <taxon>Hexapoda</taxon>
        <taxon>Insecta</taxon>
        <taxon>Pterygota</taxon>
        <taxon>Neoptera</taxon>
        <taxon>Paraneoptera</taxon>
        <taxon>Thysanoptera</taxon>
        <taxon>Terebrantia</taxon>
        <taxon>Thripoidea</taxon>
        <taxon>Thripidae</taxon>
        <taxon>Frankliniella</taxon>
    </lineage>
</organism>
<dbReference type="RefSeq" id="XP_052121450.1">
    <property type="nucleotide sequence ID" value="XM_052265490.1"/>
</dbReference>
<feature type="domain" description="F-box" evidence="1">
    <location>
        <begin position="17"/>
        <end position="67"/>
    </location>
</feature>
<reference evidence="3" key="1">
    <citation type="submission" date="2025-08" db="UniProtKB">
        <authorList>
            <consortium name="RefSeq"/>
        </authorList>
    </citation>
    <scope>IDENTIFICATION</scope>
    <source>
        <tissue evidence="3">Whole organism</tissue>
    </source>
</reference>
<evidence type="ECO:0000313" key="2">
    <source>
        <dbReference type="Proteomes" id="UP000504606"/>
    </source>
</evidence>
<evidence type="ECO:0000259" key="1">
    <source>
        <dbReference type="PROSITE" id="PS50181"/>
    </source>
</evidence>
<sequence>MADPVAADAAEEPQAEQVPAQRLPDEILLEVLQHLDVKSRLCFRLVSRRWNHLALKTLTSLTVYVRNIKDDKRFVAPLRKLFRGASRLKQVRLSHSSSSRMLNLVKCLVGHPSSSLTSLRVDGLLNTSKLCSNVAAALPELPALQELHLELIDSTNIGGPHPSLSSRQALMQAIRPHSTPHLSRLFVMFFSYSWGFAKDDKHCLHNWLHSESVQEMLAANRGLRLTVTNHLMCRPRGNCCEFCLLGCHDSPNNQYPQDYVEKSYEFSYFDFRCSNV</sequence>
<dbReference type="PROSITE" id="PS50181">
    <property type="entry name" value="FBOX"/>
    <property type="match status" value="1"/>
</dbReference>
<dbReference type="GeneID" id="127749041"/>
<gene>
    <name evidence="3" type="primary">LOC127749041</name>
</gene>
<dbReference type="SMART" id="SM00256">
    <property type="entry name" value="FBOX"/>
    <property type="match status" value="1"/>
</dbReference>
<dbReference type="CDD" id="cd09917">
    <property type="entry name" value="F-box_SF"/>
    <property type="match status" value="1"/>
</dbReference>
<evidence type="ECO:0000313" key="3">
    <source>
        <dbReference type="RefSeq" id="XP_052121450.1"/>
    </source>
</evidence>
<proteinExistence type="predicted"/>
<dbReference type="Pfam" id="PF00646">
    <property type="entry name" value="F-box"/>
    <property type="match status" value="1"/>
</dbReference>
<dbReference type="InterPro" id="IPR036047">
    <property type="entry name" value="F-box-like_dom_sf"/>
</dbReference>
<protein>
    <submittedName>
        <fullName evidence="3">Uncharacterized protein LOC127749041 isoform X2</fullName>
    </submittedName>
</protein>
<dbReference type="Gene3D" id="1.20.1280.50">
    <property type="match status" value="1"/>
</dbReference>
<dbReference type="InterPro" id="IPR001810">
    <property type="entry name" value="F-box_dom"/>
</dbReference>
<dbReference type="Proteomes" id="UP000504606">
    <property type="component" value="Unplaced"/>
</dbReference>
<keyword evidence="2" id="KW-1185">Reference proteome</keyword>
<dbReference type="AlphaFoldDB" id="A0A9C6TWI4"/>
<name>A0A9C6TWI4_FRAOC</name>
<accession>A0A9C6TWI4</accession>